<proteinExistence type="inferred from homology"/>
<evidence type="ECO:0000256" key="10">
    <source>
        <dbReference type="ARBA" id="ARBA00023136"/>
    </source>
</evidence>
<evidence type="ECO:0000256" key="4">
    <source>
        <dbReference type="ARBA" id="ARBA00022824"/>
    </source>
</evidence>
<dbReference type="GO" id="GO:0030497">
    <property type="term" value="P:fatty acid elongation"/>
    <property type="evidence" value="ECO:0007669"/>
    <property type="project" value="UniProtKB-UniRule"/>
</dbReference>
<dbReference type="OrthoDB" id="5545019at2759"/>
<dbReference type="CDD" id="cd05356">
    <property type="entry name" value="17beta-HSD1_like_SDR_c"/>
    <property type="match status" value="1"/>
</dbReference>
<sequence length="336" mass="36583">MDKIAYFVQKSNTNATAVAIFGAIGAVVVAAKALSFLKVLVDVFLRSGINVKKYDAGNGGWAVITGASDGIGKEFAFQLASKKLNIVLVSRTESKLKVLAEELEQKYNIETKVHAMDFAKGDDKDYQALQALVAPINVTVLVNNVGTNHEIPTPFEQETDKIVKDIVEININAAMKVTKIIVPHMVARKKGLIINLGSFAGLVPTPYLSVYSGSKAFLSSWSQAIGAELAPKGITVQNVNTYFVVSAMSKIRRATMLIPMPKPYVRSVLGQIGISGGASTPYTSTPFYSHAIANWLIDNTFGRAFWVKQNYNIQVDIRKRALRKREREAAAAAKSQ</sequence>
<dbReference type="EMBL" id="KV442091">
    <property type="protein sequence ID" value="OAQ24596.1"/>
    <property type="molecule type" value="Genomic_DNA"/>
</dbReference>
<comment type="similarity">
    <text evidence="12 13">Belongs to the short-chain dehydrogenases/reductases (SDR) family.</text>
</comment>
<dbReference type="GO" id="GO:0005789">
    <property type="term" value="C:endoplasmic reticulum membrane"/>
    <property type="evidence" value="ECO:0007669"/>
    <property type="project" value="UniProtKB-SubCell"/>
</dbReference>
<evidence type="ECO:0000256" key="9">
    <source>
        <dbReference type="ARBA" id="ARBA00023098"/>
    </source>
</evidence>
<keyword evidence="16" id="KW-1185">Reference proteome</keyword>
<comment type="function">
    <text evidence="12">Component of the microsomal membrane bound fatty acid elongation system, which produces the 26-carbon very long-chain fatty acids (VLCFA) from palmitate. Catalyzes the reduction of the 3-ketoacyl-CoA intermediate that is formed in each cycle of fatty acid elongation. VLCFAs serve as precursors for ceramide and sphingolipids.</text>
</comment>
<gene>
    <name evidence="15" type="ORF">K457DRAFT_902334</name>
</gene>
<dbReference type="HAMAP" id="MF_03107">
    <property type="entry name" value="3_ketoreductase"/>
    <property type="match status" value="1"/>
</dbReference>
<organism evidence="15 16">
    <name type="scientific">Linnemannia elongata AG-77</name>
    <dbReference type="NCBI Taxonomy" id="1314771"/>
    <lineage>
        <taxon>Eukaryota</taxon>
        <taxon>Fungi</taxon>
        <taxon>Fungi incertae sedis</taxon>
        <taxon>Mucoromycota</taxon>
        <taxon>Mortierellomycotina</taxon>
        <taxon>Mortierellomycetes</taxon>
        <taxon>Mortierellales</taxon>
        <taxon>Mortierellaceae</taxon>
        <taxon>Linnemannia</taxon>
    </lineage>
</organism>
<dbReference type="PRINTS" id="PR00081">
    <property type="entry name" value="GDHRDH"/>
</dbReference>
<evidence type="ECO:0000256" key="12">
    <source>
        <dbReference type="HAMAP-Rule" id="MF_03107"/>
    </source>
</evidence>
<dbReference type="AlphaFoldDB" id="A0A197JJB1"/>
<evidence type="ECO:0000256" key="7">
    <source>
        <dbReference type="ARBA" id="ARBA00022989"/>
    </source>
</evidence>
<dbReference type="PANTHER" id="PTHR43086">
    <property type="entry name" value="VERY-LONG-CHAIN 3-OXOOACYL-COA REDUCTASE"/>
    <property type="match status" value="1"/>
</dbReference>
<dbReference type="PRINTS" id="PR00080">
    <property type="entry name" value="SDRFAMILY"/>
</dbReference>
<keyword evidence="7 12" id="KW-1133">Transmembrane helix</keyword>
<keyword evidence="11 12" id="KW-0275">Fatty acid biosynthesis</keyword>
<keyword evidence="3 12" id="KW-0812">Transmembrane</keyword>
<dbReference type="EC" id="1.1.1.330" evidence="12"/>
<dbReference type="GO" id="GO:0042761">
    <property type="term" value="P:very long-chain fatty acid biosynthetic process"/>
    <property type="evidence" value="ECO:0007669"/>
    <property type="project" value="EnsemblFungi"/>
</dbReference>
<dbReference type="PROSITE" id="PS00061">
    <property type="entry name" value="ADH_SHORT"/>
    <property type="match status" value="1"/>
</dbReference>
<keyword evidence="8 12" id="KW-0560">Oxidoreductase</keyword>
<evidence type="ECO:0000256" key="13">
    <source>
        <dbReference type="RuleBase" id="RU000363"/>
    </source>
</evidence>
<dbReference type="STRING" id="1314771.A0A197JJB1"/>
<dbReference type="InterPro" id="IPR020904">
    <property type="entry name" value="Sc_DH/Rdtase_CS"/>
</dbReference>
<dbReference type="UniPathway" id="UPA00094"/>
<keyword evidence="10 12" id="KW-0472">Membrane</keyword>
<keyword evidence="9 12" id="KW-0443">Lipid metabolism</keyword>
<feature type="binding site" evidence="12">
    <location>
        <position position="198"/>
    </location>
    <ligand>
        <name>substrate</name>
    </ligand>
</feature>
<evidence type="ECO:0000313" key="16">
    <source>
        <dbReference type="Proteomes" id="UP000078512"/>
    </source>
</evidence>
<comment type="pathway">
    <text evidence="1">Lipid metabolism; fatty acid biosynthesis.</text>
</comment>
<dbReference type="GO" id="GO:0141040">
    <property type="term" value="F:very-long-chain 3-oxoacyl-CoA reductase activity"/>
    <property type="evidence" value="ECO:0007669"/>
    <property type="project" value="UniProtKB-EC"/>
</dbReference>
<comment type="subcellular location">
    <subcellularLocation>
        <location evidence="12">Endoplasmic reticulum membrane</location>
        <topology evidence="12">Single-pass membrane protein</topology>
    </subcellularLocation>
</comment>
<dbReference type="FunFam" id="3.40.50.720:FF:000137">
    <property type="entry name" value="Hydroxysteroid (17-beta) dehydrogenase 3"/>
    <property type="match status" value="1"/>
</dbReference>
<evidence type="ECO:0000256" key="3">
    <source>
        <dbReference type="ARBA" id="ARBA00022692"/>
    </source>
</evidence>
<name>A0A197JJB1_9FUNG</name>
<keyword evidence="4 12" id="KW-0256">Endoplasmic reticulum</keyword>
<feature type="transmembrane region" description="Helical" evidence="14">
    <location>
        <begin position="20"/>
        <end position="45"/>
    </location>
</feature>
<evidence type="ECO:0000256" key="2">
    <source>
        <dbReference type="ARBA" id="ARBA00022516"/>
    </source>
</evidence>
<feature type="active site" description="Proton acceptor" evidence="12">
    <location>
        <position position="211"/>
    </location>
</feature>
<accession>A0A197JJB1</accession>
<dbReference type="Gene3D" id="3.40.50.720">
    <property type="entry name" value="NAD(P)-binding Rossmann-like Domain"/>
    <property type="match status" value="1"/>
</dbReference>
<dbReference type="SUPFAM" id="SSF51735">
    <property type="entry name" value="NAD(P)-binding Rossmann-fold domains"/>
    <property type="match status" value="1"/>
</dbReference>
<dbReference type="InterPro" id="IPR027533">
    <property type="entry name" value="3_ketoreductase_fungal"/>
</dbReference>
<evidence type="ECO:0000256" key="5">
    <source>
        <dbReference type="ARBA" id="ARBA00022832"/>
    </source>
</evidence>
<dbReference type="Proteomes" id="UP000078512">
    <property type="component" value="Unassembled WGS sequence"/>
</dbReference>
<dbReference type="InterPro" id="IPR036291">
    <property type="entry name" value="NAD(P)-bd_dom_sf"/>
</dbReference>
<dbReference type="PIRSF" id="PIRSF000126">
    <property type="entry name" value="11-beta-HSD1"/>
    <property type="match status" value="1"/>
</dbReference>
<evidence type="ECO:0000256" key="11">
    <source>
        <dbReference type="ARBA" id="ARBA00023160"/>
    </source>
</evidence>
<comment type="catalytic activity">
    <reaction evidence="12">
        <text>a very-long-chain (3R)-3-hydroxyacyl-CoA + NADP(+) = a very-long-chain 3-oxoacyl-CoA + NADPH + H(+)</text>
        <dbReference type="Rhea" id="RHEA:48680"/>
        <dbReference type="ChEBI" id="CHEBI:15378"/>
        <dbReference type="ChEBI" id="CHEBI:57783"/>
        <dbReference type="ChEBI" id="CHEBI:58349"/>
        <dbReference type="ChEBI" id="CHEBI:85440"/>
        <dbReference type="ChEBI" id="CHEBI:90725"/>
        <dbReference type="EC" id="1.1.1.330"/>
    </reaction>
</comment>
<protein>
    <recommendedName>
        <fullName evidence="12">Very-long-chain 3-oxoacyl-CoA reductase</fullName>
        <ecNumber evidence="12">1.1.1.330</ecNumber>
    </recommendedName>
    <alternativeName>
        <fullName evidence="12">3-ketoacyl-CoA reductase</fullName>
        <shortName evidence="12">3-ketoreductase</shortName>
        <shortName evidence="12">KAR</shortName>
    </alternativeName>
    <alternativeName>
        <fullName evidence="12">Microsomal beta-keto-reductase</fullName>
    </alternativeName>
</protein>
<evidence type="ECO:0000256" key="8">
    <source>
        <dbReference type="ARBA" id="ARBA00023002"/>
    </source>
</evidence>
<dbReference type="InterPro" id="IPR002347">
    <property type="entry name" value="SDR_fam"/>
</dbReference>
<keyword evidence="2 12" id="KW-0444">Lipid biosynthesis</keyword>
<dbReference type="GO" id="GO:0045703">
    <property type="term" value="F:ketoreductase activity"/>
    <property type="evidence" value="ECO:0007669"/>
    <property type="project" value="UniProtKB-UniRule"/>
</dbReference>
<evidence type="ECO:0000313" key="15">
    <source>
        <dbReference type="EMBL" id="OAQ24596.1"/>
    </source>
</evidence>
<evidence type="ECO:0000256" key="6">
    <source>
        <dbReference type="ARBA" id="ARBA00022857"/>
    </source>
</evidence>
<dbReference type="Pfam" id="PF00106">
    <property type="entry name" value="adh_short"/>
    <property type="match status" value="1"/>
</dbReference>
<evidence type="ECO:0000256" key="14">
    <source>
        <dbReference type="SAM" id="Phobius"/>
    </source>
</evidence>
<keyword evidence="6 12" id="KW-0521">NADP</keyword>
<dbReference type="GO" id="GO:0030148">
    <property type="term" value="P:sphingolipid biosynthetic process"/>
    <property type="evidence" value="ECO:0007669"/>
    <property type="project" value="EnsemblFungi"/>
</dbReference>
<keyword evidence="5 12" id="KW-0276">Fatty acid metabolism</keyword>
<evidence type="ECO:0000256" key="1">
    <source>
        <dbReference type="ARBA" id="ARBA00005194"/>
    </source>
</evidence>
<reference evidence="15 16" key="1">
    <citation type="submission" date="2016-05" db="EMBL/GenBank/DDBJ databases">
        <title>Genome sequencing reveals origins of a unique bacterial endosymbiosis in the earliest lineages of terrestrial Fungi.</title>
        <authorList>
            <consortium name="DOE Joint Genome Institute"/>
            <person name="Uehling J."/>
            <person name="Gryganskyi A."/>
            <person name="Hameed K."/>
            <person name="Tschaplinski T."/>
            <person name="Misztal P."/>
            <person name="Wu S."/>
            <person name="Desiro A."/>
            <person name="Vande Pol N."/>
            <person name="Du Z.-Y."/>
            <person name="Zienkiewicz A."/>
            <person name="Zienkiewicz K."/>
            <person name="Morin E."/>
            <person name="Tisserant E."/>
            <person name="Splivallo R."/>
            <person name="Hainaut M."/>
            <person name="Henrissat B."/>
            <person name="Ohm R."/>
            <person name="Kuo A."/>
            <person name="Yan J."/>
            <person name="Lipzen A."/>
            <person name="Nolan M."/>
            <person name="Labutti K."/>
            <person name="Barry K."/>
            <person name="Goldstein A."/>
            <person name="Labbe J."/>
            <person name="Schadt C."/>
            <person name="Tuskan G."/>
            <person name="Grigoriev I."/>
            <person name="Martin F."/>
            <person name="Vilgalys R."/>
            <person name="Bonito G."/>
        </authorList>
    </citation>
    <scope>NUCLEOTIDE SEQUENCE [LARGE SCALE GENOMIC DNA]</scope>
    <source>
        <strain evidence="15 16">AG-77</strain>
    </source>
</reference>
<dbReference type="PANTHER" id="PTHR43086:SF2">
    <property type="entry name" value="HYDROXYSTEROID DEHYDROGENASE-LIKE PROTEIN 1"/>
    <property type="match status" value="1"/>
</dbReference>